<dbReference type="GO" id="GO:0016020">
    <property type="term" value="C:membrane"/>
    <property type="evidence" value="ECO:0007669"/>
    <property type="project" value="UniProtKB-SubCell"/>
</dbReference>
<gene>
    <name evidence="8" type="ORF">CT0861_12545</name>
</gene>
<dbReference type="PANTHER" id="PTHR43791:SF28">
    <property type="entry name" value="MAJOR FACILITATOR SUPERFAMILY (MFS) PROFILE DOMAIN-CONTAINING PROTEIN"/>
    <property type="match status" value="1"/>
</dbReference>
<sequence>MVSLGLAERLKASGYDDKIEPVQDVEGKTIVRVNGTEVVVSSATQKPNRSLWVAWMYIFDAALLTSVRPQWYPSHYSKEEKKLVRKLDCVLLTLCCLCFYIKWLDQNALNSAYWSGMREELEIKGNEYSLFGTFYNIGYMIFEIPSMMIISRPQFARYYVPTMETLWSVLTFTQSRLSSVSQIYGTRFLLGVLETPAATGSIYLLTSWYRSDEVFKRAGVWYVSSNAGAMFSGYLQTASYRGLNGVHGMSGWRWLFIVDGCISISIAIAGFFLYPGLPTTQPRVWWLTEEERQLAVARMQSQGTKQSSKIGKRMLKRVFTHWHFYVAVLTYVFFQCTSYVGGQMQAWLKKEADLNGTYSIEEINLIPTGVQGLAIVAGVLITSLVMIYPLWIVFSCVTAILLFSNICLRIWYIPLGLHFTCYYLLGLTSCTTPILFPWLSLVMRDDNEARSFTTGAMMTIGWAFFSFYPITVFPILEAPQWTKGYTVNIVFIICYWTIFMIGQYLWRREEQTKRFDINKNGSTDTDEFVKPEAVQVEIGDGKEAKETRG</sequence>
<evidence type="ECO:0000313" key="8">
    <source>
        <dbReference type="EMBL" id="KZL71144.1"/>
    </source>
</evidence>
<dbReference type="SUPFAM" id="SSF103473">
    <property type="entry name" value="MFS general substrate transporter"/>
    <property type="match status" value="1"/>
</dbReference>
<feature type="transmembrane region" description="Helical" evidence="7">
    <location>
        <begin position="451"/>
        <end position="473"/>
    </location>
</feature>
<keyword evidence="5 7" id="KW-0472">Membrane</keyword>
<keyword evidence="2" id="KW-0813">Transport</keyword>
<evidence type="ECO:0000256" key="7">
    <source>
        <dbReference type="SAM" id="Phobius"/>
    </source>
</evidence>
<proteinExistence type="inferred from homology"/>
<dbReference type="Gene3D" id="1.20.1250.20">
    <property type="entry name" value="MFS general substrate transporter like domains"/>
    <property type="match status" value="1"/>
</dbReference>
<keyword evidence="3 7" id="KW-0812">Transmembrane</keyword>
<dbReference type="FunFam" id="1.20.1250.20:FF:000065">
    <property type="entry name" value="Putative MFS pantothenate transporter"/>
    <property type="match status" value="1"/>
</dbReference>
<feature type="transmembrane region" description="Helical" evidence="7">
    <location>
        <begin position="322"/>
        <end position="342"/>
    </location>
</feature>
<dbReference type="GO" id="GO:0022857">
    <property type="term" value="F:transmembrane transporter activity"/>
    <property type="evidence" value="ECO:0007669"/>
    <property type="project" value="InterPro"/>
</dbReference>
<feature type="transmembrane region" description="Helical" evidence="7">
    <location>
        <begin position="419"/>
        <end position="439"/>
    </location>
</feature>
<reference evidence="8 9" key="1">
    <citation type="submission" date="2015-06" db="EMBL/GenBank/DDBJ databases">
        <title>Survival trade-offs in plant roots during colonization by closely related pathogenic and mutualistic fungi.</title>
        <authorList>
            <person name="Hacquard S."/>
            <person name="Kracher B."/>
            <person name="Hiruma K."/>
            <person name="Weinman A."/>
            <person name="Muench P."/>
            <person name="Garrido Oter R."/>
            <person name="Ver Loren van Themaat E."/>
            <person name="Dallerey J.-F."/>
            <person name="Damm U."/>
            <person name="Henrissat B."/>
            <person name="Lespinet O."/>
            <person name="Thon M."/>
            <person name="Kemen E."/>
            <person name="McHardy A.C."/>
            <person name="Schulze-Lefert P."/>
            <person name="O'Connell R.J."/>
        </authorList>
    </citation>
    <scope>NUCLEOTIDE SEQUENCE [LARGE SCALE GENOMIC DNA]</scope>
    <source>
        <strain evidence="8 9">0861</strain>
    </source>
</reference>
<feature type="transmembrane region" description="Helical" evidence="7">
    <location>
        <begin position="254"/>
        <end position="277"/>
    </location>
</feature>
<evidence type="ECO:0000313" key="9">
    <source>
        <dbReference type="Proteomes" id="UP000076552"/>
    </source>
</evidence>
<dbReference type="Proteomes" id="UP000076552">
    <property type="component" value="Unassembled WGS sequence"/>
</dbReference>
<feature type="transmembrane region" description="Helical" evidence="7">
    <location>
        <begin position="128"/>
        <end position="150"/>
    </location>
</feature>
<protein>
    <submittedName>
        <fullName evidence="8">Vitamin H transporter</fullName>
    </submittedName>
</protein>
<name>A0A161VJH0_9PEZI</name>
<evidence type="ECO:0000256" key="2">
    <source>
        <dbReference type="ARBA" id="ARBA00022448"/>
    </source>
</evidence>
<feature type="transmembrane region" description="Helical" evidence="7">
    <location>
        <begin position="391"/>
        <end position="412"/>
    </location>
</feature>
<dbReference type="Pfam" id="PF07690">
    <property type="entry name" value="MFS_1"/>
    <property type="match status" value="1"/>
</dbReference>
<comment type="caution">
    <text evidence="8">The sequence shown here is derived from an EMBL/GenBank/DDBJ whole genome shotgun (WGS) entry which is preliminary data.</text>
</comment>
<feature type="transmembrane region" description="Helical" evidence="7">
    <location>
        <begin position="363"/>
        <end position="385"/>
    </location>
</feature>
<comment type="similarity">
    <text evidence="6">Belongs to the major facilitator superfamily. Allantoate permease family.</text>
</comment>
<dbReference type="InterPro" id="IPR036259">
    <property type="entry name" value="MFS_trans_sf"/>
</dbReference>
<keyword evidence="9" id="KW-1185">Reference proteome</keyword>
<evidence type="ECO:0000256" key="4">
    <source>
        <dbReference type="ARBA" id="ARBA00022989"/>
    </source>
</evidence>
<dbReference type="AlphaFoldDB" id="A0A161VJH0"/>
<keyword evidence="4 7" id="KW-1133">Transmembrane helix</keyword>
<evidence type="ECO:0000256" key="1">
    <source>
        <dbReference type="ARBA" id="ARBA00004141"/>
    </source>
</evidence>
<evidence type="ECO:0000256" key="6">
    <source>
        <dbReference type="ARBA" id="ARBA00037968"/>
    </source>
</evidence>
<dbReference type="PANTHER" id="PTHR43791">
    <property type="entry name" value="PERMEASE-RELATED"/>
    <property type="match status" value="1"/>
</dbReference>
<comment type="subcellular location">
    <subcellularLocation>
        <location evidence="1">Membrane</location>
        <topology evidence="1">Multi-pass membrane protein</topology>
    </subcellularLocation>
</comment>
<organism evidence="8 9">
    <name type="scientific">Colletotrichum tofieldiae</name>
    <dbReference type="NCBI Taxonomy" id="708197"/>
    <lineage>
        <taxon>Eukaryota</taxon>
        <taxon>Fungi</taxon>
        <taxon>Dikarya</taxon>
        <taxon>Ascomycota</taxon>
        <taxon>Pezizomycotina</taxon>
        <taxon>Sordariomycetes</taxon>
        <taxon>Hypocreomycetidae</taxon>
        <taxon>Glomerellales</taxon>
        <taxon>Glomerellaceae</taxon>
        <taxon>Colletotrichum</taxon>
        <taxon>Colletotrichum spaethianum species complex</taxon>
    </lineage>
</organism>
<evidence type="ECO:0000256" key="3">
    <source>
        <dbReference type="ARBA" id="ARBA00022692"/>
    </source>
</evidence>
<accession>A0A161VJH0</accession>
<dbReference type="EMBL" id="LFIV01000077">
    <property type="protein sequence ID" value="KZL71144.1"/>
    <property type="molecule type" value="Genomic_DNA"/>
</dbReference>
<dbReference type="InterPro" id="IPR011701">
    <property type="entry name" value="MFS"/>
</dbReference>
<feature type="transmembrane region" description="Helical" evidence="7">
    <location>
        <begin position="485"/>
        <end position="506"/>
    </location>
</feature>
<evidence type="ECO:0000256" key="5">
    <source>
        <dbReference type="ARBA" id="ARBA00023136"/>
    </source>
</evidence>